<feature type="non-terminal residue" evidence="1">
    <location>
        <position position="86"/>
    </location>
</feature>
<dbReference type="EMBL" id="CAJVPI010006724">
    <property type="protein sequence ID" value="CAG8679931.1"/>
    <property type="molecule type" value="Genomic_DNA"/>
</dbReference>
<dbReference type="AlphaFoldDB" id="A0A9N9EJE1"/>
<reference evidence="1" key="1">
    <citation type="submission" date="2021-06" db="EMBL/GenBank/DDBJ databases">
        <authorList>
            <person name="Kallberg Y."/>
            <person name="Tangrot J."/>
            <person name="Rosling A."/>
        </authorList>
    </citation>
    <scope>NUCLEOTIDE SEQUENCE</scope>
    <source>
        <strain evidence="1">BR232B</strain>
    </source>
</reference>
<evidence type="ECO:0000313" key="2">
    <source>
        <dbReference type="Proteomes" id="UP000789739"/>
    </source>
</evidence>
<dbReference type="OrthoDB" id="2436415at2759"/>
<sequence length="86" mass="9780">NDNDAKYLLAEGIIFAKRELDNGRWETEIGAPILRSLIISTIVLLDLSIPNDPPDTTMLDPRWFLAQFMCSEPLLWTDPECKCTTI</sequence>
<comment type="caution">
    <text evidence="1">The sequence shown here is derived from an EMBL/GenBank/DDBJ whole genome shotgun (WGS) entry which is preliminary data.</text>
</comment>
<protein>
    <submittedName>
        <fullName evidence="1">3693_t:CDS:1</fullName>
    </submittedName>
</protein>
<proteinExistence type="predicted"/>
<name>A0A9N9EJE1_9GLOM</name>
<evidence type="ECO:0000313" key="1">
    <source>
        <dbReference type="EMBL" id="CAG8679931.1"/>
    </source>
</evidence>
<gene>
    <name evidence="1" type="ORF">PBRASI_LOCUS11748</name>
</gene>
<accession>A0A9N9EJE1</accession>
<organism evidence="1 2">
    <name type="scientific">Paraglomus brasilianum</name>
    <dbReference type="NCBI Taxonomy" id="144538"/>
    <lineage>
        <taxon>Eukaryota</taxon>
        <taxon>Fungi</taxon>
        <taxon>Fungi incertae sedis</taxon>
        <taxon>Mucoromycota</taxon>
        <taxon>Glomeromycotina</taxon>
        <taxon>Glomeromycetes</taxon>
        <taxon>Paraglomerales</taxon>
        <taxon>Paraglomeraceae</taxon>
        <taxon>Paraglomus</taxon>
    </lineage>
</organism>
<dbReference type="Proteomes" id="UP000789739">
    <property type="component" value="Unassembled WGS sequence"/>
</dbReference>
<keyword evidence="2" id="KW-1185">Reference proteome</keyword>